<sequence length="466" mass="52550">NLNALSHSQFTRLTHSHFPDYGVRIKKSQFCDETVNAYTGYIDIQARHLFFYFFESRNDPNQDDVIFWTNGGPGGSSSIGLFMELGPCSTMSGNGTTYNPFSWNNRANIFFIDQPIGVGFSYADFGETVSTTEEAAKDIAAFVSIFFEHFATFKGRPFHMAGESYGGRYIPVFAAEIYDQNAKLIAEGLTPINLRSIIIGNGVTDWRTRWESFVDMQCSPVTLFPVQTINACTHMKQALPRCQKWIKETCFDVFDGIGCDAAMTFCHKEITAPFQTLGLSHRHKFLFYLTFARGKNPYDISKDCIGAIRDTLCYPETKTIPQYLNRPDIRALLGVDPSLPENIGVVAFPVNIAFGEAMDTYHVTVEYVAALLERGIRVLIYAGEHDWTCNWVGNEAWTRNMKWTGQREYVAQPLRVWSVDDAVVGKTRTAKGLTFATIQGAGHMVPYDKPKEALELLNRWLAECDL</sequence>
<reference evidence="1" key="1">
    <citation type="journal article" date="2021" name="New Phytol.">
        <title>Evolutionary innovations through gain and loss of genes in the ectomycorrhizal Boletales.</title>
        <authorList>
            <person name="Wu G."/>
            <person name="Miyauchi S."/>
            <person name="Morin E."/>
            <person name="Kuo A."/>
            <person name="Drula E."/>
            <person name="Varga T."/>
            <person name="Kohler A."/>
            <person name="Feng B."/>
            <person name="Cao Y."/>
            <person name="Lipzen A."/>
            <person name="Daum C."/>
            <person name="Hundley H."/>
            <person name="Pangilinan J."/>
            <person name="Johnson J."/>
            <person name="Barry K."/>
            <person name="LaButti K."/>
            <person name="Ng V."/>
            <person name="Ahrendt S."/>
            <person name="Min B."/>
            <person name="Choi I.G."/>
            <person name="Park H."/>
            <person name="Plett J.M."/>
            <person name="Magnuson J."/>
            <person name="Spatafora J.W."/>
            <person name="Nagy L.G."/>
            <person name="Henrissat B."/>
            <person name="Grigoriev I.V."/>
            <person name="Yang Z.L."/>
            <person name="Xu J."/>
            <person name="Martin F.M."/>
        </authorList>
    </citation>
    <scope>NUCLEOTIDE SEQUENCE</scope>
    <source>
        <strain evidence="1">ATCC 28755</strain>
    </source>
</reference>
<evidence type="ECO:0000313" key="2">
    <source>
        <dbReference type="Proteomes" id="UP000790377"/>
    </source>
</evidence>
<keyword evidence="1" id="KW-0378">Hydrolase</keyword>
<proteinExistence type="predicted"/>
<gene>
    <name evidence="1" type="ORF">BJ138DRAFT_1237198</name>
</gene>
<dbReference type="Proteomes" id="UP000790377">
    <property type="component" value="Unassembled WGS sequence"/>
</dbReference>
<evidence type="ECO:0000313" key="1">
    <source>
        <dbReference type="EMBL" id="KAH7911548.1"/>
    </source>
</evidence>
<feature type="non-terminal residue" evidence="1">
    <location>
        <position position="1"/>
    </location>
</feature>
<comment type="caution">
    <text evidence="1">The sequence shown here is derived from an EMBL/GenBank/DDBJ whole genome shotgun (WGS) entry which is preliminary data.</text>
</comment>
<name>A0ACB8AFQ2_9AGAM</name>
<dbReference type="EMBL" id="MU267674">
    <property type="protein sequence ID" value="KAH7911548.1"/>
    <property type="molecule type" value="Genomic_DNA"/>
</dbReference>
<keyword evidence="2" id="KW-1185">Reference proteome</keyword>
<protein>
    <submittedName>
        <fullName evidence="1">Alpha/Beta hydrolase protein</fullName>
    </submittedName>
</protein>
<organism evidence="1 2">
    <name type="scientific">Hygrophoropsis aurantiaca</name>
    <dbReference type="NCBI Taxonomy" id="72124"/>
    <lineage>
        <taxon>Eukaryota</taxon>
        <taxon>Fungi</taxon>
        <taxon>Dikarya</taxon>
        <taxon>Basidiomycota</taxon>
        <taxon>Agaricomycotina</taxon>
        <taxon>Agaricomycetes</taxon>
        <taxon>Agaricomycetidae</taxon>
        <taxon>Boletales</taxon>
        <taxon>Coniophorineae</taxon>
        <taxon>Hygrophoropsidaceae</taxon>
        <taxon>Hygrophoropsis</taxon>
    </lineage>
</organism>
<accession>A0ACB8AFQ2</accession>